<evidence type="ECO:0000313" key="5">
    <source>
        <dbReference type="EMBL" id="UTF52625.1"/>
    </source>
</evidence>
<evidence type="ECO:0000256" key="2">
    <source>
        <dbReference type="ARBA" id="ARBA00023163"/>
    </source>
</evidence>
<reference evidence="5" key="1">
    <citation type="submission" date="2022-06" db="EMBL/GenBank/DDBJ databases">
        <title>Diverse halophilic archaea isolated from saline environments.</title>
        <authorList>
            <person name="Cui H.-L."/>
        </authorList>
    </citation>
    <scope>NUCLEOTIDE SEQUENCE</scope>
    <source>
        <strain evidence="5">WLHS1</strain>
    </source>
</reference>
<dbReference type="PANTHER" id="PTHR34236:SF1">
    <property type="entry name" value="DIMETHYL SULFOXIDE REDUCTASE TRANSCRIPTIONAL ACTIVATOR"/>
    <property type="match status" value="1"/>
</dbReference>
<dbReference type="SUPFAM" id="SSF46785">
    <property type="entry name" value="Winged helix' DNA-binding domain"/>
    <property type="match status" value="1"/>
</dbReference>
<dbReference type="Proteomes" id="UP001056855">
    <property type="component" value="Chromosome"/>
</dbReference>
<dbReference type="InterPro" id="IPR036388">
    <property type="entry name" value="WH-like_DNA-bd_sf"/>
</dbReference>
<evidence type="ECO:0000259" key="4">
    <source>
        <dbReference type="Pfam" id="PF15915"/>
    </source>
</evidence>
<feature type="domain" description="Bacterioopsin transcriptional activator GAF and HTH associated" evidence="4">
    <location>
        <begin position="93"/>
        <end position="233"/>
    </location>
</feature>
<dbReference type="Pfam" id="PF15915">
    <property type="entry name" value="BAT"/>
    <property type="match status" value="1"/>
</dbReference>
<dbReference type="InterPro" id="IPR007050">
    <property type="entry name" value="HTH_bacterioopsin"/>
</dbReference>
<gene>
    <name evidence="5" type="ORF">NGM29_12625</name>
</gene>
<dbReference type="PANTHER" id="PTHR34236">
    <property type="entry name" value="DIMETHYL SULFOXIDE REDUCTASE TRANSCRIPTIONAL ACTIVATOR"/>
    <property type="match status" value="1"/>
</dbReference>
<accession>A0A9E7N997</accession>
<dbReference type="InterPro" id="IPR031803">
    <property type="entry name" value="BAT_GAF/HTH-assoc"/>
</dbReference>
<dbReference type="EMBL" id="CP100355">
    <property type="protein sequence ID" value="UTF52625.1"/>
    <property type="molecule type" value="Genomic_DNA"/>
</dbReference>
<dbReference type="Pfam" id="PF04967">
    <property type="entry name" value="HTH_10"/>
    <property type="match status" value="1"/>
</dbReference>
<organism evidence="5 6">
    <name type="scientific">Natronosalvus rutilus</name>
    <dbReference type="NCBI Taxonomy" id="2953753"/>
    <lineage>
        <taxon>Archaea</taxon>
        <taxon>Methanobacteriati</taxon>
        <taxon>Methanobacteriota</taxon>
        <taxon>Stenosarchaea group</taxon>
        <taxon>Halobacteria</taxon>
        <taxon>Halobacteriales</taxon>
        <taxon>Natrialbaceae</taxon>
        <taxon>Natronosalvus</taxon>
    </lineage>
</organism>
<evidence type="ECO:0000313" key="6">
    <source>
        <dbReference type="Proteomes" id="UP001056855"/>
    </source>
</evidence>
<keyword evidence="1" id="KW-0805">Transcription regulation</keyword>
<evidence type="ECO:0000259" key="3">
    <source>
        <dbReference type="Pfam" id="PF04967"/>
    </source>
</evidence>
<keyword evidence="2" id="KW-0804">Transcription</keyword>
<proteinExistence type="predicted"/>
<sequence length="315" mass="35150">MPADQRVTRDQVLTVFEDRANPHEPMATSEIADAVDVARRTVYDKLEQLVAEGFLESKKVGARARVWWLPTAADAPTSAATGASALELTSEHVRELEFASESVSRMASAASDDDFHTEVDGIVPLDGGGQLEYWVVYGIDPNAYFEVLDTFPTVRDARLLSTTSEQFRLEIEVTEDSLMSIFAQFDGRLAYATIDADTLTMIGEFPMTADVSEVVAAGREVVSDLRLVSQRLVYSSRLFRHLVEDDLTDRQWTALQAAYYGGYFNWPRDSTGDELATRLGVTRQTFHHHLRHAEARLCRKLLEGVEHDGDAISNE</sequence>
<dbReference type="InterPro" id="IPR036390">
    <property type="entry name" value="WH_DNA-bd_sf"/>
</dbReference>
<dbReference type="KEGG" id="sawl:NGM29_12625"/>
<feature type="domain" description="HTH bat-type" evidence="3">
    <location>
        <begin position="247"/>
        <end position="298"/>
    </location>
</feature>
<dbReference type="Gene3D" id="1.10.10.10">
    <property type="entry name" value="Winged helix-like DNA-binding domain superfamily/Winged helix DNA-binding domain"/>
    <property type="match status" value="1"/>
</dbReference>
<dbReference type="RefSeq" id="WP_254156616.1">
    <property type="nucleotide sequence ID" value="NZ_CP100355.1"/>
</dbReference>
<protein>
    <submittedName>
        <fullName evidence="5">Helix-turn-helix domain-containing protein</fullName>
    </submittedName>
</protein>
<dbReference type="GeneID" id="73290905"/>
<keyword evidence="6" id="KW-1185">Reference proteome</keyword>
<name>A0A9E7N997_9EURY</name>
<dbReference type="AlphaFoldDB" id="A0A9E7N997"/>
<evidence type="ECO:0000256" key="1">
    <source>
        <dbReference type="ARBA" id="ARBA00023015"/>
    </source>
</evidence>